<dbReference type="PANTHER" id="PTHR10266:SF3">
    <property type="entry name" value="CYTOCHROME C1, HEME PROTEIN, MITOCHONDRIAL"/>
    <property type="match status" value="1"/>
</dbReference>
<evidence type="ECO:0000256" key="5">
    <source>
        <dbReference type="ARBA" id="ARBA00022723"/>
    </source>
</evidence>
<comment type="cofactor">
    <cofactor evidence="9">
        <name>heme c</name>
        <dbReference type="ChEBI" id="CHEBI:61717"/>
    </cofactor>
    <text evidence="9">Binds 1 heme c group covalently per subunit.</text>
</comment>
<dbReference type="Pfam" id="PF02167">
    <property type="entry name" value="Cytochrom_C1"/>
    <property type="match status" value="1"/>
</dbReference>
<reference evidence="11 12" key="1">
    <citation type="submission" date="2018-05" db="EMBL/GenBank/DDBJ databases">
        <authorList>
            <person name="Datahose"/>
        </authorList>
    </citation>
    <scope>NUCLEOTIDE SEQUENCE</scope>
</reference>
<proteinExistence type="inferred from homology"/>
<keyword evidence="4" id="KW-0812">Transmembrane</keyword>
<keyword evidence="8" id="KW-0472">Membrane</keyword>
<dbReference type="GO" id="GO:0006122">
    <property type="term" value="P:mitochondrial electron transport, ubiquinol to cytochrome c"/>
    <property type="evidence" value="ECO:0007669"/>
    <property type="project" value="TreeGrafter"/>
</dbReference>
<reference evidence="11" key="3">
    <citation type="submission" date="2025-08" db="UniProtKB">
        <authorList>
            <consortium name="Ensembl"/>
        </authorList>
    </citation>
    <scope>IDENTIFICATION</scope>
</reference>
<keyword evidence="6" id="KW-1133">Transmembrane helix</keyword>
<keyword evidence="12" id="KW-1185">Reference proteome</keyword>
<keyword evidence="3 9" id="KW-0349">Heme</keyword>
<feature type="binding site" description="covalent" evidence="9">
    <location>
        <position position="107"/>
    </location>
    <ligand>
        <name>heme c</name>
        <dbReference type="ChEBI" id="CHEBI:61717"/>
    </ligand>
</feature>
<keyword evidence="7 9" id="KW-0408">Iron</keyword>
<evidence type="ECO:0000256" key="6">
    <source>
        <dbReference type="ARBA" id="ARBA00022989"/>
    </source>
</evidence>
<dbReference type="GO" id="GO:0005739">
    <property type="term" value="C:mitochondrion"/>
    <property type="evidence" value="ECO:0007669"/>
    <property type="project" value="GOC"/>
</dbReference>
<dbReference type="InterPro" id="IPR002326">
    <property type="entry name" value="Cyt_c1"/>
</dbReference>
<reference evidence="11" key="4">
    <citation type="submission" date="2025-09" db="UniProtKB">
        <authorList>
            <consortium name="Ensembl"/>
        </authorList>
    </citation>
    <scope>IDENTIFICATION</scope>
</reference>
<evidence type="ECO:0000313" key="12">
    <source>
        <dbReference type="Proteomes" id="UP000265100"/>
    </source>
</evidence>
<comment type="similarity">
    <text evidence="2">Belongs to the cytochrome c family.</text>
</comment>
<evidence type="ECO:0000256" key="2">
    <source>
        <dbReference type="ARBA" id="ARBA00006488"/>
    </source>
</evidence>
<gene>
    <name evidence="11" type="primary">CYC1</name>
</gene>
<feature type="binding site" description="covalent" evidence="9">
    <location>
        <position position="103"/>
    </location>
    <ligand>
        <name>heme c</name>
        <dbReference type="ChEBI" id="CHEBI:61717"/>
    </ligand>
</feature>
<dbReference type="GO" id="GO:0046872">
    <property type="term" value="F:metal ion binding"/>
    <property type="evidence" value="ECO:0007669"/>
    <property type="project" value="UniProtKB-KW"/>
</dbReference>
<evidence type="ECO:0000256" key="9">
    <source>
        <dbReference type="PIRSR" id="PIRSR602326-1"/>
    </source>
</evidence>
<dbReference type="Proteomes" id="UP000265100">
    <property type="component" value="Chromosome 5"/>
</dbReference>
<dbReference type="GeneTree" id="ENSGT00390000012445"/>
<evidence type="ECO:0000256" key="1">
    <source>
        <dbReference type="ARBA" id="ARBA00004370"/>
    </source>
</evidence>
<feature type="binding site" description="covalent" evidence="9">
    <location>
        <position position="226"/>
    </location>
    <ligand>
        <name>heme c</name>
        <dbReference type="ChEBI" id="CHEBI:61717"/>
    </ligand>
</feature>
<protein>
    <recommendedName>
        <fullName evidence="10">Cytochrome c domain-containing protein</fullName>
    </recommendedName>
</protein>
<reference evidence="12" key="2">
    <citation type="submission" date="2023-03" db="EMBL/GenBank/DDBJ databases">
        <authorList>
            <consortium name="Wellcome Sanger Institute Data Sharing"/>
        </authorList>
    </citation>
    <scope>NUCLEOTIDE SEQUENCE [LARGE SCALE GENOMIC DNA]</scope>
</reference>
<dbReference type="PRINTS" id="PR00603">
    <property type="entry name" value="CYTOCHROMEC1"/>
</dbReference>
<comment type="subcellular location">
    <subcellularLocation>
        <location evidence="1">Membrane</location>
    </subcellularLocation>
</comment>
<dbReference type="FunFam" id="1.10.760.10:FF:000002">
    <property type="entry name" value="Cytochrome c1, heme protein"/>
    <property type="match status" value="1"/>
</dbReference>
<dbReference type="GO" id="GO:0009055">
    <property type="term" value="F:electron transfer activity"/>
    <property type="evidence" value="ECO:0007669"/>
    <property type="project" value="InterPro"/>
</dbReference>
<dbReference type="GO" id="GO:0020037">
    <property type="term" value="F:heme binding"/>
    <property type="evidence" value="ECO:0007669"/>
    <property type="project" value="InterPro"/>
</dbReference>
<dbReference type="InterPro" id="IPR009056">
    <property type="entry name" value="Cyt_c-like_dom"/>
</dbReference>
<dbReference type="Gene3D" id="1.10.760.10">
    <property type="entry name" value="Cytochrome c-like domain"/>
    <property type="match status" value="1"/>
</dbReference>
<name>A0AAX7VFJ9_ASTCA</name>
<dbReference type="PANTHER" id="PTHR10266">
    <property type="entry name" value="CYTOCHROME C1"/>
    <property type="match status" value="1"/>
</dbReference>
<sequence>MAALRAVVLSGKGRALLSTPKTLRTSKASMSFASLPRGKKVALTTLGVVTAGGAGLALILHQSVKASELELHPPQYPWSHAGPLSSLDHASIRRGYQVYKQVCSACHSMEYLAFRNLVGVSHTEDEVKTIAEEVEVVDGPDESGEMFTRPGKLSDYFPKPYPNPEAARAANNGALPPDLSYIVNARHGGEDYVFSLLTGYCDPPAGVIVREGLYYNPYFPGQAIGMAPPIYNEILEYDDERVSVCWSEPKNEDMQNMPFLLPFNIHTLVFLGFTAGT</sequence>
<keyword evidence="5 9" id="KW-0479">Metal-binding</keyword>
<feature type="domain" description="Cytochrome c" evidence="10">
    <location>
        <begin position="90"/>
        <end position="191"/>
    </location>
</feature>
<accession>A0AAX7VFJ9</accession>
<evidence type="ECO:0000256" key="8">
    <source>
        <dbReference type="ARBA" id="ARBA00023136"/>
    </source>
</evidence>
<dbReference type="PROSITE" id="PS51007">
    <property type="entry name" value="CYTC"/>
    <property type="match status" value="1"/>
</dbReference>
<evidence type="ECO:0000256" key="3">
    <source>
        <dbReference type="ARBA" id="ARBA00022617"/>
    </source>
</evidence>
<dbReference type="InterPro" id="IPR036909">
    <property type="entry name" value="Cyt_c-like_dom_sf"/>
</dbReference>
<evidence type="ECO:0000256" key="4">
    <source>
        <dbReference type="ARBA" id="ARBA00022692"/>
    </source>
</evidence>
<evidence type="ECO:0000256" key="7">
    <source>
        <dbReference type="ARBA" id="ARBA00023004"/>
    </source>
</evidence>
<dbReference type="GO" id="GO:0016020">
    <property type="term" value="C:membrane"/>
    <property type="evidence" value="ECO:0007669"/>
    <property type="project" value="UniProtKB-SubCell"/>
</dbReference>
<evidence type="ECO:0000259" key="10">
    <source>
        <dbReference type="PROSITE" id="PS51007"/>
    </source>
</evidence>
<organism evidence="11 12">
    <name type="scientific">Astatotilapia calliptera</name>
    <name type="common">Eastern happy</name>
    <name type="synonym">Chromis callipterus</name>
    <dbReference type="NCBI Taxonomy" id="8154"/>
    <lineage>
        <taxon>Eukaryota</taxon>
        <taxon>Metazoa</taxon>
        <taxon>Chordata</taxon>
        <taxon>Craniata</taxon>
        <taxon>Vertebrata</taxon>
        <taxon>Euteleostomi</taxon>
        <taxon>Actinopterygii</taxon>
        <taxon>Neopterygii</taxon>
        <taxon>Teleostei</taxon>
        <taxon>Neoteleostei</taxon>
        <taxon>Acanthomorphata</taxon>
        <taxon>Ovalentaria</taxon>
        <taxon>Cichlomorphae</taxon>
        <taxon>Cichliformes</taxon>
        <taxon>Cichlidae</taxon>
        <taxon>African cichlids</taxon>
        <taxon>Pseudocrenilabrinae</taxon>
        <taxon>Haplochromini</taxon>
        <taxon>Astatotilapia</taxon>
    </lineage>
</organism>
<dbReference type="AlphaFoldDB" id="A0AAX7VFJ9"/>
<dbReference type="SUPFAM" id="SSF46626">
    <property type="entry name" value="Cytochrome c"/>
    <property type="match status" value="1"/>
</dbReference>
<evidence type="ECO:0000313" key="11">
    <source>
        <dbReference type="Ensembl" id="ENSACLP00000075061.1"/>
    </source>
</evidence>
<dbReference type="Ensembl" id="ENSACLT00000045837.1">
    <property type="protein sequence ID" value="ENSACLP00000075061.1"/>
    <property type="gene ID" value="ENSACLG00000008167.2"/>
</dbReference>
<feature type="binding site" description="covalent" evidence="9">
    <location>
        <position position="106"/>
    </location>
    <ligand>
        <name>heme c</name>
        <dbReference type="ChEBI" id="CHEBI:61717"/>
    </ligand>
</feature>